<organism evidence="9 10">
    <name type="scientific">Tenacibaculum polynesiense</name>
    <dbReference type="NCBI Taxonomy" id="3137857"/>
    <lineage>
        <taxon>Bacteria</taxon>
        <taxon>Pseudomonadati</taxon>
        <taxon>Bacteroidota</taxon>
        <taxon>Flavobacteriia</taxon>
        <taxon>Flavobacteriales</taxon>
        <taxon>Flavobacteriaceae</taxon>
        <taxon>Tenacibaculum</taxon>
    </lineage>
</organism>
<dbReference type="PANTHER" id="PTHR46630:SF1">
    <property type="entry name" value="TETRATRICOPEPTIDE REPEAT PROTEIN 29"/>
    <property type="match status" value="1"/>
</dbReference>
<proteinExistence type="inferred from homology"/>
<dbReference type="RefSeq" id="WP_348718597.1">
    <property type="nucleotide sequence ID" value="NZ_CAXJIO010000015.1"/>
</dbReference>
<dbReference type="PANTHER" id="PTHR46630">
    <property type="entry name" value="TETRATRICOPEPTIDE REPEAT PROTEIN 29"/>
    <property type="match status" value="1"/>
</dbReference>
<dbReference type="PROSITE" id="PS00622">
    <property type="entry name" value="HTH_LUXR_1"/>
    <property type="match status" value="1"/>
</dbReference>
<comment type="subcellular location">
    <subcellularLocation>
        <location evidence="1">Cytoplasm</location>
    </subcellularLocation>
</comment>
<evidence type="ECO:0000256" key="6">
    <source>
        <dbReference type="PROSITE-ProRule" id="PRU00339"/>
    </source>
</evidence>
<keyword evidence="7" id="KW-1133">Transmembrane helix</keyword>
<evidence type="ECO:0000256" key="2">
    <source>
        <dbReference type="ARBA" id="ARBA00022490"/>
    </source>
</evidence>
<dbReference type="SUPFAM" id="SSF48452">
    <property type="entry name" value="TPR-like"/>
    <property type="match status" value="2"/>
</dbReference>
<dbReference type="InterPro" id="IPR051476">
    <property type="entry name" value="Bac_ResReg_Asp_Phosphatase"/>
</dbReference>
<name>A0ABP1F3Y9_9FLAO</name>
<protein>
    <submittedName>
        <fullName evidence="9">TPR_REGION domain-containing protein</fullName>
    </submittedName>
</protein>
<sequence>MIISRLCLVNLVVVVFFVNILFAQTEIDSLKTIAQETIQKKDKLKILDELTKQMIRKNHKELVPVLKEYLLLAKELREYDLLASKARFLVQQYIMKGKNKEAKSLCDSLLSYKKYFTQEKSEAHILLKRGGVYFSELAYKKAIEDYQKSAHLFLASNDSIFAADAFYFSGQAYSNSGNFISAIKYLEKAHDFYEKLKDYPYIYRTAKELDLIYRRNGLSKTANEKTHQLIIKTKKYKSYAPLQFLYLVLSEEAIKANDLNKANKYLDSSKRYTSFITDVVVQSNNAFQSRQIELRLRLKEKNLKSADTIFNQILTLEKEIKHKKLLFSITPEKAEYFIEKGEIVKALQLLQDFRKFSEMNSVKNISLLESERLLSKVYLKLGNYKEALKHNNSYLKLKDSINKEALTDALAFHQARFNNVQKEKDIQKLIADKKISRSKRNTLVAILFSIMLIIFGIWWREKNKRTQLKKQVERNKIELNSFTHQLLLKSKEQDELKLQLEVLKDQVSEKETIHSIQELVNAKILTKDDWYLFKDKFSKVHPHFFAQINGKGYKLTKSEERLVALEKLGLDNNEIANMLGVSVDSIFISRYRLRKKISAPKEISLVEYLS</sequence>
<comment type="caution">
    <text evidence="9">The sequence shown here is derived from an EMBL/GenBank/DDBJ whole genome shotgun (WGS) entry which is preliminary data.</text>
</comment>
<dbReference type="Gene3D" id="1.25.40.10">
    <property type="entry name" value="Tetratricopeptide repeat domain"/>
    <property type="match status" value="2"/>
</dbReference>
<feature type="domain" description="HTH luxR-type" evidence="8">
    <location>
        <begin position="569"/>
        <end position="596"/>
    </location>
</feature>
<gene>
    <name evidence="9" type="ORF">T190423A01A_60243</name>
</gene>
<dbReference type="EMBL" id="CAXJIO010000015">
    <property type="protein sequence ID" value="CAL2104306.1"/>
    <property type="molecule type" value="Genomic_DNA"/>
</dbReference>
<dbReference type="InterPro" id="IPR000792">
    <property type="entry name" value="Tscrpt_reg_LuxR_C"/>
</dbReference>
<evidence type="ECO:0000256" key="3">
    <source>
        <dbReference type="ARBA" id="ARBA00022737"/>
    </source>
</evidence>
<evidence type="ECO:0000256" key="1">
    <source>
        <dbReference type="ARBA" id="ARBA00004496"/>
    </source>
</evidence>
<accession>A0ABP1F3Y9</accession>
<comment type="similarity">
    <text evidence="5">Belongs to the Rap family.</text>
</comment>
<dbReference type="Proteomes" id="UP001497527">
    <property type="component" value="Unassembled WGS sequence"/>
</dbReference>
<dbReference type="InterPro" id="IPR016032">
    <property type="entry name" value="Sig_transdc_resp-reg_C-effctor"/>
</dbReference>
<dbReference type="SUPFAM" id="SSF46894">
    <property type="entry name" value="C-terminal effector domain of the bipartite response regulators"/>
    <property type="match status" value="1"/>
</dbReference>
<evidence type="ECO:0000256" key="5">
    <source>
        <dbReference type="ARBA" id="ARBA00038253"/>
    </source>
</evidence>
<evidence type="ECO:0000313" key="10">
    <source>
        <dbReference type="Proteomes" id="UP001497527"/>
    </source>
</evidence>
<evidence type="ECO:0000259" key="8">
    <source>
        <dbReference type="PROSITE" id="PS00622"/>
    </source>
</evidence>
<dbReference type="SMART" id="SM00028">
    <property type="entry name" value="TPR"/>
    <property type="match status" value="3"/>
</dbReference>
<keyword evidence="7" id="KW-0472">Membrane</keyword>
<feature type="repeat" description="TPR" evidence="6">
    <location>
        <begin position="163"/>
        <end position="196"/>
    </location>
</feature>
<evidence type="ECO:0000313" key="9">
    <source>
        <dbReference type="EMBL" id="CAL2104306.1"/>
    </source>
</evidence>
<keyword evidence="4 6" id="KW-0802">TPR repeat</keyword>
<reference evidence="9 10" key="1">
    <citation type="submission" date="2024-05" db="EMBL/GenBank/DDBJ databases">
        <authorList>
            <person name="Duchaud E."/>
        </authorList>
    </citation>
    <scope>NUCLEOTIDE SEQUENCE [LARGE SCALE GENOMIC DNA]</scope>
    <source>
        <strain evidence="9">Ena-SAMPLE-TAB-13-05-2024-13:56:06:370-140308</strain>
    </source>
</reference>
<keyword evidence="2" id="KW-0963">Cytoplasm</keyword>
<keyword evidence="3" id="KW-0677">Repeat</keyword>
<dbReference type="InterPro" id="IPR011990">
    <property type="entry name" value="TPR-like_helical_dom_sf"/>
</dbReference>
<dbReference type="PROSITE" id="PS50005">
    <property type="entry name" value="TPR"/>
    <property type="match status" value="1"/>
</dbReference>
<evidence type="ECO:0000256" key="7">
    <source>
        <dbReference type="SAM" id="Phobius"/>
    </source>
</evidence>
<evidence type="ECO:0000256" key="4">
    <source>
        <dbReference type="ARBA" id="ARBA00022803"/>
    </source>
</evidence>
<keyword evidence="10" id="KW-1185">Reference proteome</keyword>
<feature type="transmembrane region" description="Helical" evidence="7">
    <location>
        <begin position="442"/>
        <end position="459"/>
    </location>
</feature>
<dbReference type="InterPro" id="IPR019734">
    <property type="entry name" value="TPR_rpt"/>
</dbReference>
<keyword evidence="7" id="KW-0812">Transmembrane</keyword>